<keyword evidence="3 14" id="KW-0812">Transmembrane</keyword>
<evidence type="ECO:0000256" key="1">
    <source>
        <dbReference type="ARBA" id="ARBA00004906"/>
    </source>
</evidence>
<evidence type="ECO:0000256" key="10">
    <source>
        <dbReference type="ARBA" id="ARBA00023180"/>
    </source>
</evidence>
<dbReference type="GO" id="GO:0016740">
    <property type="term" value="F:transferase activity"/>
    <property type="evidence" value="ECO:0007669"/>
    <property type="project" value="UniProtKB-KW"/>
</dbReference>
<evidence type="ECO:0000256" key="14">
    <source>
        <dbReference type="SAM" id="Phobius"/>
    </source>
</evidence>
<reference evidence="16 17" key="1">
    <citation type="submission" date="2024-07" db="EMBL/GenBank/DDBJ databases">
        <title>Chromosome-level genome assembly of the water stick insect Ranatra chinensis (Heteroptera: Nepidae).</title>
        <authorList>
            <person name="Liu X."/>
        </authorList>
    </citation>
    <scope>NUCLEOTIDE SEQUENCE [LARGE SCALE GENOMIC DNA]</scope>
    <source>
        <strain evidence="16">Cailab_2021Rc</strain>
        <tissue evidence="16">Muscle</tissue>
    </source>
</reference>
<keyword evidence="2" id="KW-0808">Transferase</keyword>
<accession>A0ABD0YVU7</accession>
<evidence type="ECO:0000256" key="5">
    <source>
        <dbReference type="ARBA" id="ARBA00022729"/>
    </source>
</evidence>
<dbReference type="Proteomes" id="UP001558652">
    <property type="component" value="Unassembled WGS sequence"/>
</dbReference>
<evidence type="ECO:0000256" key="4">
    <source>
        <dbReference type="ARBA" id="ARBA00022723"/>
    </source>
</evidence>
<evidence type="ECO:0000256" key="6">
    <source>
        <dbReference type="ARBA" id="ARBA00022771"/>
    </source>
</evidence>
<evidence type="ECO:0000256" key="3">
    <source>
        <dbReference type="ARBA" id="ARBA00022692"/>
    </source>
</evidence>
<comment type="subcellular location">
    <subcellularLocation>
        <location evidence="11">Endomembrane system</location>
        <topology evidence="11">Single-pass type I membrane protein</topology>
    </subcellularLocation>
</comment>
<evidence type="ECO:0000256" key="11">
    <source>
        <dbReference type="ARBA" id="ARBA00046288"/>
    </source>
</evidence>
<dbReference type="InterPro" id="IPR001841">
    <property type="entry name" value="Znf_RING"/>
</dbReference>
<dbReference type="PANTHER" id="PTHR47168:SF1">
    <property type="entry name" value="OS02G0798600 PROTEIN"/>
    <property type="match status" value="1"/>
</dbReference>
<evidence type="ECO:0000256" key="12">
    <source>
        <dbReference type="PROSITE-ProRule" id="PRU00175"/>
    </source>
</evidence>
<dbReference type="InterPro" id="IPR003137">
    <property type="entry name" value="PA_domain"/>
</dbReference>
<keyword evidence="10" id="KW-0325">Glycoprotein</keyword>
<dbReference type="GO" id="GO:0005737">
    <property type="term" value="C:cytoplasm"/>
    <property type="evidence" value="ECO:0007669"/>
    <property type="project" value="UniProtKB-ARBA"/>
</dbReference>
<dbReference type="AlphaFoldDB" id="A0ABD0YVU7"/>
<dbReference type="InterPro" id="IPR013083">
    <property type="entry name" value="Znf_RING/FYVE/PHD"/>
</dbReference>
<dbReference type="PANTHER" id="PTHR47168">
    <property type="entry name" value="RING ZINC FINGER DOMAIN SUPERFAMILY PROTEIN-RELATED"/>
    <property type="match status" value="1"/>
</dbReference>
<keyword evidence="8 14" id="KW-1133">Transmembrane helix</keyword>
<feature type="transmembrane region" description="Helical" evidence="14">
    <location>
        <begin position="135"/>
        <end position="159"/>
    </location>
</feature>
<dbReference type="EMBL" id="JBFDAA010000001">
    <property type="protein sequence ID" value="KAL1140071.1"/>
    <property type="molecule type" value="Genomic_DNA"/>
</dbReference>
<feature type="compositionally biased region" description="Polar residues" evidence="13">
    <location>
        <begin position="261"/>
        <end position="270"/>
    </location>
</feature>
<keyword evidence="6 12" id="KW-0863">Zinc-finger</keyword>
<dbReference type="GO" id="GO:0008270">
    <property type="term" value="F:zinc ion binding"/>
    <property type="evidence" value="ECO:0007669"/>
    <property type="project" value="UniProtKB-KW"/>
</dbReference>
<keyword evidence="4" id="KW-0479">Metal-binding</keyword>
<dbReference type="Pfam" id="PF02225">
    <property type="entry name" value="PA"/>
    <property type="match status" value="1"/>
</dbReference>
<dbReference type="InterPro" id="IPR051653">
    <property type="entry name" value="E3_ligase_sorting_rcpt"/>
</dbReference>
<dbReference type="CDD" id="cd02123">
    <property type="entry name" value="PA_C_RZF_like"/>
    <property type="match status" value="1"/>
</dbReference>
<protein>
    <recommendedName>
        <fullName evidence="15">RING-type domain-containing protein</fullName>
    </recommendedName>
</protein>
<dbReference type="SUPFAM" id="SSF57850">
    <property type="entry name" value="RING/U-box"/>
    <property type="match status" value="1"/>
</dbReference>
<evidence type="ECO:0000256" key="9">
    <source>
        <dbReference type="ARBA" id="ARBA00023136"/>
    </source>
</evidence>
<dbReference type="PROSITE" id="PS50089">
    <property type="entry name" value="ZF_RING_2"/>
    <property type="match status" value="1"/>
</dbReference>
<organism evidence="16 17">
    <name type="scientific">Ranatra chinensis</name>
    <dbReference type="NCBI Taxonomy" id="642074"/>
    <lineage>
        <taxon>Eukaryota</taxon>
        <taxon>Metazoa</taxon>
        <taxon>Ecdysozoa</taxon>
        <taxon>Arthropoda</taxon>
        <taxon>Hexapoda</taxon>
        <taxon>Insecta</taxon>
        <taxon>Pterygota</taxon>
        <taxon>Neoptera</taxon>
        <taxon>Paraneoptera</taxon>
        <taxon>Hemiptera</taxon>
        <taxon>Heteroptera</taxon>
        <taxon>Panheteroptera</taxon>
        <taxon>Nepomorpha</taxon>
        <taxon>Nepidae</taxon>
        <taxon>Ranatrinae</taxon>
        <taxon>Ranatra</taxon>
    </lineage>
</organism>
<keyword evidence="7" id="KW-0862">Zinc</keyword>
<feature type="region of interest" description="Disordered" evidence="13">
    <location>
        <begin position="245"/>
        <end position="270"/>
    </location>
</feature>
<name>A0ABD0YVU7_9HEMI</name>
<keyword evidence="9 14" id="KW-0472">Membrane</keyword>
<dbReference type="Pfam" id="PF13639">
    <property type="entry name" value="zf-RING_2"/>
    <property type="match status" value="1"/>
</dbReference>
<evidence type="ECO:0000256" key="8">
    <source>
        <dbReference type="ARBA" id="ARBA00022989"/>
    </source>
</evidence>
<evidence type="ECO:0000256" key="2">
    <source>
        <dbReference type="ARBA" id="ARBA00022679"/>
    </source>
</evidence>
<comment type="caution">
    <text evidence="16">The sequence shown here is derived from an EMBL/GenBank/DDBJ whole genome shotgun (WGS) entry which is preliminary data.</text>
</comment>
<dbReference type="FunFam" id="3.30.40.10:FF:000429">
    <property type="entry name" value="E3 ubiquitin-protein ligase RNF13"/>
    <property type="match status" value="1"/>
</dbReference>
<evidence type="ECO:0000259" key="15">
    <source>
        <dbReference type="PROSITE" id="PS50089"/>
    </source>
</evidence>
<keyword evidence="5" id="KW-0732">Signal</keyword>
<proteinExistence type="predicted"/>
<dbReference type="GO" id="GO:0012505">
    <property type="term" value="C:endomembrane system"/>
    <property type="evidence" value="ECO:0007669"/>
    <property type="project" value="UniProtKB-SubCell"/>
</dbReference>
<dbReference type="InterPro" id="IPR044744">
    <property type="entry name" value="ZNRF4/RNF13/RNF167_PA"/>
</dbReference>
<evidence type="ECO:0000256" key="7">
    <source>
        <dbReference type="ARBA" id="ARBA00022833"/>
    </source>
</evidence>
<dbReference type="Gene3D" id="3.30.40.10">
    <property type="entry name" value="Zinc/RING finger domain, C3HC4 (zinc finger)"/>
    <property type="match status" value="1"/>
</dbReference>
<keyword evidence="17" id="KW-1185">Reference proteome</keyword>
<evidence type="ECO:0000313" key="17">
    <source>
        <dbReference type="Proteomes" id="UP001558652"/>
    </source>
</evidence>
<gene>
    <name evidence="16" type="ORF">AAG570_000003</name>
</gene>
<comment type="pathway">
    <text evidence="1">Protein modification; protein ubiquitination.</text>
</comment>
<dbReference type="SMART" id="SM00184">
    <property type="entry name" value="RING"/>
    <property type="match status" value="1"/>
</dbReference>
<evidence type="ECO:0000313" key="16">
    <source>
        <dbReference type="EMBL" id="KAL1140071.1"/>
    </source>
</evidence>
<evidence type="ECO:0000256" key="13">
    <source>
        <dbReference type="SAM" id="MobiDB-lite"/>
    </source>
</evidence>
<dbReference type="Gene3D" id="3.50.30.30">
    <property type="match status" value="1"/>
</dbReference>
<sequence length="281" mass="31985">MCVQIFVFKRTGYFGLFQAFVVYAKPANACSALEPPPYHVPNFTGRWAVLIRRYDCSFDIKVRNAQNASYDIAIVHNVNSSDLERMSTNTTSGIYIPSIFVGGPTGLILKDNYQYFDGYYIIIDDDSPFDINVHLLLPFAIVVGLCFVTMIGFMIFKCINDRRREQRHRLPYSSLQQIPTAIYRRGDPYETCAVCLEDFVEGEKLRILLCSHAYHCNCIDPWLTRGRRVCPMCKRKVFAGCESCVTSDSDTSSEEDDNTPLLRSSQQTTGGTFNNVRIHLL</sequence>
<feature type="domain" description="RING-type" evidence="15">
    <location>
        <begin position="192"/>
        <end position="234"/>
    </location>
</feature>